<dbReference type="OrthoDB" id="3250044at2759"/>
<protein>
    <submittedName>
        <fullName evidence="2">Uncharacterized protein</fullName>
    </submittedName>
</protein>
<name>A0A319F723_ASPSB</name>
<dbReference type="AlphaFoldDB" id="A0A319F723"/>
<reference evidence="2 3" key="1">
    <citation type="submission" date="2018-02" db="EMBL/GenBank/DDBJ databases">
        <title>The genomes of Aspergillus section Nigri reveals drivers in fungal speciation.</title>
        <authorList>
            <consortium name="DOE Joint Genome Institute"/>
            <person name="Vesth T.C."/>
            <person name="Nybo J."/>
            <person name="Theobald S."/>
            <person name="Brandl J."/>
            <person name="Frisvad J.C."/>
            <person name="Nielsen K.F."/>
            <person name="Lyhne E.K."/>
            <person name="Kogle M.E."/>
            <person name="Kuo A."/>
            <person name="Riley R."/>
            <person name="Clum A."/>
            <person name="Nolan M."/>
            <person name="Lipzen A."/>
            <person name="Salamov A."/>
            <person name="Henrissat B."/>
            <person name="Wiebenga A."/>
            <person name="De vries R.P."/>
            <person name="Grigoriev I.V."/>
            <person name="Mortensen U.H."/>
            <person name="Andersen M.R."/>
            <person name="Baker S.E."/>
        </authorList>
    </citation>
    <scope>NUCLEOTIDE SEQUENCE [LARGE SCALE GENOMIC DNA]</scope>
    <source>
        <strain evidence="2 3">CBS 121057</strain>
    </source>
</reference>
<dbReference type="EMBL" id="KZ826423">
    <property type="protein sequence ID" value="PYI01163.1"/>
    <property type="molecule type" value="Genomic_DNA"/>
</dbReference>
<sequence>MTNLVPLKSNSHGIGTPRYDPASKDPQTKFPLDSCTDISSLTDETFIDLFKTAPILYTFGGTRIVRLS</sequence>
<accession>A0A319F723</accession>
<evidence type="ECO:0000313" key="2">
    <source>
        <dbReference type="EMBL" id="PYI01163.1"/>
    </source>
</evidence>
<dbReference type="VEuPathDB" id="FungiDB:BO78DRAFT_423809"/>
<proteinExistence type="predicted"/>
<evidence type="ECO:0000256" key="1">
    <source>
        <dbReference type="SAM" id="MobiDB-lite"/>
    </source>
</evidence>
<gene>
    <name evidence="2" type="ORF">BO78DRAFT_423809</name>
</gene>
<organism evidence="2 3">
    <name type="scientific">Aspergillus sclerotiicarbonarius (strain CBS 121057 / IBT 28362)</name>
    <dbReference type="NCBI Taxonomy" id="1448318"/>
    <lineage>
        <taxon>Eukaryota</taxon>
        <taxon>Fungi</taxon>
        <taxon>Dikarya</taxon>
        <taxon>Ascomycota</taxon>
        <taxon>Pezizomycotina</taxon>
        <taxon>Eurotiomycetes</taxon>
        <taxon>Eurotiomycetidae</taxon>
        <taxon>Eurotiales</taxon>
        <taxon>Aspergillaceae</taxon>
        <taxon>Aspergillus</taxon>
        <taxon>Aspergillus subgen. Circumdati</taxon>
    </lineage>
</organism>
<feature type="region of interest" description="Disordered" evidence="1">
    <location>
        <begin position="1"/>
        <end position="27"/>
    </location>
</feature>
<feature type="compositionally biased region" description="Polar residues" evidence="1">
    <location>
        <begin position="1"/>
        <end position="13"/>
    </location>
</feature>
<dbReference type="Proteomes" id="UP000248423">
    <property type="component" value="Unassembled WGS sequence"/>
</dbReference>
<keyword evidence="3" id="KW-1185">Reference proteome</keyword>
<evidence type="ECO:0000313" key="3">
    <source>
        <dbReference type="Proteomes" id="UP000248423"/>
    </source>
</evidence>